<accession>A0ACC3SXM5</accession>
<comment type="caution">
    <text evidence="1">The sequence shown here is derived from an EMBL/GenBank/DDBJ whole genome shotgun (WGS) entry which is preliminary data.</text>
</comment>
<dbReference type="EMBL" id="MU971389">
    <property type="protein sequence ID" value="KAK9236386.1"/>
    <property type="molecule type" value="Genomic_DNA"/>
</dbReference>
<evidence type="ECO:0000313" key="2">
    <source>
        <dbReference type="Proteomes" id="UP001433508"/>
    </source>
</evidence>
<keyword evidence="2" id="KW-1185">Reference proteome</keyword>
<name>A0ACC3SXM5_LIPKO</name>
<gene>
    <name evidence="1" type="ORF">V1525DRAFT_407178</name>
</gene>
<sequence length="437" mass="49320">MESLFTPLLAPIRMLAAKPMLRTYVRVVLGTIAASTMFVVAVLAYIAFYQTYIPYDEARMPIYFDYSTGDNPSTFTALPDPVVLFPHQAYSVVIHLTVPRTAHNTKLGNFMLSVRLYEADPLAAISRSTDIPVDRLSTTISRHNLALLSSTSEKVAGVLHDITLLEARRPGILRYKSDLLDALETLLFFPAYVSGWMQQSDFLEVNMINEWILSNRSKIPRFAAVQLDRDVQVYDACVVFEVEWTGVRWFMRKWYISSFVVGVLVFWSTELIAAGITWAVFGLLFGGPPEEGGKRIDELRRMAREIKDQRFEPSKTTGDEDKIKENKSEDLTEETEGTDESESTPTEEETPSVEESEEDLVKREEPDEVTSPVSPLAHRTPLFSTHGTDTPATDLEDDGSQNPKPETGVVTGVNLQRSSFEESETRRRQGKQETRNE</sequence>
<dbReference type="Proteomes" id="UP001433508">
    <property type="component" value="Unassembled WGS sequence"/>
</dbReference>
<proteinExistence type="predicted"/>
<evidence type="ECO:0000313" key="1">
    <source>
        <dbReference type="EMBL" id="KAK9236386.1"/>
    </source>
</evidence>
<reference evidence="2" key="1">
    <citation type="journal article" date="2024" name="Front. Bioeng. Biotechnol.">
        <title>Genome-scale model development and genomic sequencing of the oleaginous clade Lipomyces.</title>
        <authorList>
            <person name="Czajka J.J."/>
            <person name="Han Y."/>
            <person name="Kim J."/>
            <person name="Mondo S.J."/>
            <person name="Hofstad B.A."/>
            <person name="Robles A."/>
            <person name="Haridas S."/>
            <person name="Riley R."/>
            <person name="LaButti K."/>
            <person name="Pangilinan J."/>
            <person name="Andreopoulos W."/>
            <person name="Lipzen A."/>
            <person name="Yan J."/>
            <person name="Wang M."/>
            <person name="Ng V."/>
            <person name="Grigoriev I.V."/>
            <person name="Spatafora J.W."/>
            <person name="Magnuson J.K."/>
            <person name="Baker S.E."/>
            <person name="Pomraning K.R."/>
        </authorList>
    </citation>
    <scope>NUCLEOTIDE SEQUENCE [LARGE SCALE GENOMIC DNA]</scope>
    <source>
        <strain evidence="2">CBS 7786</strain>
    </source>
</reference>
<organism evidence="1 2">
    <name type="scientific">Lipomyces kononenkoae</name>
    <name type="common">Yeast</name>
    <dbReference type="NCBI Taxonomy" id="34357"/>
    <lineage>
        <taxon>Eukaryota</taxon>
        <taxon>Fungi</taxon>
        <taxon>Dikarya</taxon>
        <taxon>Ascomycota</taxon>
        <taxon>Saccharomycotina</taxon>
        <taxon>Lipomycetes</taxon>
        <taxon>Lipomycetales</taxon>
        <taxon>Lipomycetaceae</taxon>
        <taxon>Lipomyces</taxon>
    </lineage>
</organism>
<protein>
    <submittedName>
        <fullName evidence="1">Adipose-regulatory protein-domain-containing protein</fullName>
    </submittedName>
</protein>